<dbReference type="EMBL" id="LMWM01000059">
    <property type="protein sequence ID" value="KUM82360.1"/>
    <property type="molecule type" value="Genomic_DNA"/>
</dbReference>
<protein>
    <submittedName>
        <fullName evidence="1">Uncharacterized protein</fullName>
    </submittedName>
</protein>
<comment type="caution">
    <text evidence="1">The sequence shown here is derived from an EMBL/GenBank/DDBJ whole genome shotgun (WGS) entry which is preliminary data.</text>
</comment>
<gene>
    <name evidence="1" type="ORF">AQI94_41980</name>
</gene>
<evidence type="ECO:0000313" key="2">
    <source>
        <dbReference type="Proteomes" id="UP000053039"/>
    </source>
</evidence>
<sequence>MSGIEMFGGGPTTTDTSILIDADRVNFNHDVEVSDQLTVNSIDVGAGLRACIDLQSNITGITATEVTLMTVPSMTYKNGRAYRVHLWGLANSTTASTYFLYRLRKGTGTGGTIYKDQMRVPVLSTASTNSAVDLTFILVNTSGADITTAVTWTGSCAAGTGIFAASAGNRAHATVEDVGLSADWVGQPIS</sequence>
<dbReference type="OrthoDB" id="4256919at2"/>
<accession>A0A117PMK8</accession>
<evidence type="ECO:0000313" key="1">
    <source>
        <dbReference type="EMBL" id="KUM82360.1"/>
    </source>
</evidence>
<organism evidence="1 2">
    <name type="scientific">Streptomyces pseudovenezuelae</name>
    <dbReference type="NCBI Taxonomy" id="67350"/>
    <lineage>
        <taxon>Bacteria</taxon>
        <taxon>Bacillati</taxon>
        <taxon>Actinomycetota</taxon>
        <taxon>Actinomycetes</taxon>
        <taxon>Kitasatosporales</taxon>
        <taxon>Streptomycetaceae</taxon>
        <taxon>Streptomyces</taxon>
        <taxon>Streptomyces aurantiacus group</taxon>
    </lineage>
</organism>
<proteinExistence type="predicted"/>
<dbReference type="Proteomes" id="UP000053039">
    <property type="component" value="Unassembled WGS sequence"/>
</dbReference>
<reference evidence="1 2" key="1">
    <citation type="submission" date="2015-10" db="EMBL/GenBank/DDBJ databases">
        <title>Draft genome sequence of Streptomyces pseudovenezuelae DSM 40212, type strain for the species Streptomyces pseudovenezuelae.</title>
        <authorList>
            <person name="Ruckert C."/>
            <person name="Winkler A."/>
            <person name="Kalinowski J."/>
            <person name="Kampfer P."/>
            <person name="Glaeser S."/>
        </authorList>
    </citation>
    <scope>NUCLEOTIDE SEQUENCE [LARGE SCALE GENOMIC DNA]</scope>
    <source>
        <strain evidence="1 2">DSM 40212</strain>
    </source>
</reference>
<dbReference type="AlphaFoldDB" id="A0A117PMK8"/>
<name>A0A117PMK8_9ACTN</name>